<name>A0A450YT05_9GAMM</name>
<gene>
    <name evidence="1" type="ORF">BECKSD772E_GA0070983_10424</name>
</gene>
<organism evidence="1">
    <name type="scientific">Candidatus Kentrum sp. SD</name>
    <dbReference type="NCBI Taxonomy" id="2126332"/>
    <lineage>
        <taxon>Bacteria</taxon>
        <taxon>Pseudomonadati</taxon>
        <taxon>Pseudomonadota</taxon>
        <taxon>Gammaproteobacteria</taxon>
        <taxon>Candidatus Kentrum</taxon>
    </lineage>
</organism>
<reference evidence="1" key="1">
    <citation type="submission" date="2019-02" db="EMBL/GenBank/DDBJ databases">
        <authorList>
            <person name="Gruber-Vodicka R. H."/>
            <person name="Seah K. B. B."/>
        </authorList>
    </citation>
    <scope>NUCLEOTIDE SEQUENCE</scope>
    <source>
        <strain evidence="1">BECK_S1320</strain>
    </source>
</reference>
<accession>A0A450YT05</accession>
<proteinExistence type="predicted"/>
<protein>
    <submittedName>
        <fullName evidence="1">Uncharacterized protein</fullName>
    </submittedName>
</protein>
<sequence>MVFMTRRILHVIHPCKKIIPTKKSIQITDGDPIWNSRLTTGPVIPAGNAWTQRQGG</sequence>
<evidence type="ECO:0000313" key="1">
    <source>
        <dbReference type="EMBL" id="VFK44678.1"/>
    </source>
</evidence>
<dbReference type="EMBL" id="CAADFU010000042">
    <property type="protein sequence ID" value="VFK44678.1"/>
    <property type="molecule type" value="Genomic_DNA"/>
</dbReference>
<dbReference type="AlphaFoldDB" id="A0A450YT05"/>